<evidence type="ECO:0000313" key="3">
    <source>
        <dbReference type="EMBL" id="GAX59671.1"/>
    </source>
</evidence>
<evidence type="ECO:0000313" key="4">
    <source>
        <dbReference type="Proteomes" id="UP000218542"/>
    </source>
</evidence>
<comment type="caution">
    <text evidence="3">The sequence shown here is derived from an EMBL/GenBank/DDBJ whole genome shotgun (WGS) entry which is preliminary data.</text>
</comment>
<proteinExistence type="predicted"/>
<dbReference type="Pfam" id="PF00561">
    <property type="entry name" value="Abhydrolase_1"/>
    <property type="match status" value="1"/>
</dbReference>
<keyword evidence="3" id="KW-0378">Hydrolase</keyword>
<organism evidence="3 4">
    <name type="scientific">Candidatus Scalindua japonica</name>
    <dbReference type="NCBI Taxonomy" id="1284222"/>
    <lineage>
        <taxon>Bacteria</taxon>
        <taxon>Pseudomonadati</taxon>
        <taxon>Planctomycetota</taxon>
        <taxon>Candidatus Brocadiia</taxon>
        <taxon>Candidatus Brocadiales</taxon>
        <taxon>Candidatus Scalinduaceae</taxon>
        <taxon>Candidatus Scalindua</taxon>
    </lineage>
</organism>
<feature type="domain" description="AB hydrolase-1" evidence="1">
    <location>
        <begin position="27"/>
        <end position="275"/>
    </location>
</feature>
<dbReference type="RefSeq" id="WP_096892806.1">
    <property type="nucleotide sequence ID" value="NZ_BAOS01000004.1"/>
</dbReference>
<name>A0A286TUZ6_9BACT</name>
<dbReference type="GO" id="GO:0016787">
    <property type="term" value="F:hydrolase activity"/>
    <property type="evidence" value="ECO:0007669"/>
    <property type="project" value="UniProtKB-KW"/>
</dbReference>
<dbReference type="Gene3D" id="3.40.50.1820">
    <property type="entry name" value="alpha/beta hydrolase"/>
    <property type="match status" value="1"/>
</dbReference>
<dbReference type="GO" id="GO:0016020">
    <property type="term" value="C:membrane"/>
    <property type="evidence" value="ECO:0007669"/>
    <property type="project" value="TreeGrafter"/>
</dbReference>
<dbReference type="InterPro" id="IPR045630">
    <property type="entry name" value="DUF6316"/>
</dbReference>
<dbReference type="AlphaFoldDB" id="A0A286TUZ6"/>
<reference evidence="4" key="1">
    <citation type="journal article" date="2017" name="Environ. Microbiol. Rep.">
        <title>Genetic Diversity of Marine Anaerobic Ammonium-Oxidizing Bacteria as Revealed by Genomic and Proteomic Analyses of 'Candidatus Scalindua japonica'.</title>
        <authorList>
            <person name="Oshiki M."/>
            <person name="Mizuto K."/>
            <person name="Kimura Z."/>
            <person name="Kindaichi T."/>
            <person name="Satoh H."/>
            <person name="Okabe S."/>
        </authorList>
    </citation>
    <scope>NUCLEOTIDE SEQUENCE [LARGE SCALE GENOMIC DNA]</scope>
    <source>
        <strain evidence="4">husup-a2</strain>
    </source>
</reference>
<gene>
    <name evidence="3" type="ORF">SCALIN_C04_0159</name>
</gene>
<evidence type="ECO:0000259" key="2">
    <source>
        <dbReference type="Pfam" id="PF19837"/>
    </source>
</evidence>
<sequence>MPSVKVNGVKINFIQLECESGKYCEDLVMVHGLATNLAFWYLRHAPAFSKRYKVTLYDLRGHGRSSMTNSGYTAKNMAVDLRQLLEHLGIERAHFVGHSFGGNVALALASLDAARFNSLMLIDTHISAVRRLGNKKKWEFGEKVQQIFNKNNIDINVNEPYFGYKLLNAVATMQIQNIEISPEVEELLRPLMWKKGIRTVTQWLKLINTTEAEKELMSDDGLLLNRLRMLRFPILAMYGEHSQAMLTGEQLLKLWPHADFRRIREAGHFFPITRPSEFMENCREFWKGALVNKLSRRKGDSNQRYFRSNRYYVRDDKWFFDTRESIKKGPFENLNEAKEHLLSQLFC</sequence>
<evidence type="ECO:0000259" key="1">
    <source>
        <dbReference type="Pfam" id="PF00561"/>
    </source>
</evidence>
<dbReference type="InterPro" id="IPR000073">
    <property type="entry name" value="AB_hydrolase_1"/>
</dbReference>
<dbReference type="PANTHER" id="PTHR43798:SF33">
    <property type="entry name" value="HYDROLASE, PUTATIVE (AFU_ORTHOLOGUE AFUA_2G14860)-RELATED"/>
    <property type="match status" value="1"/>
</dbReference>
<feature type="domain" description="DUF6316" evidence="2">
    <location>
        <begin position="296"/>
        <end position="341"/>
    </location>
</feature>
<dbReference type="InterPro" id="IPR050266">
    <property type="entry name" value="AB_hydrolase_sf"/>
</dbReference>
<dbReference type="EMBL" id="BAOS01000004">
    <property type="protein sequence ID" value="GAX59671.1"/>
    <property type="molecule type" value="Genomic_DNA"/>
</dbReference>
<dbReference type="SUPFAM" id="SSF53474">
    <property type="entry name" value="alpha/beta-Hydrolases"/>
    <property type="match status" value="1"/>
</dbReference>
<dbReference type="OrthoDB" id="252464at2"/>
<dbReference type="Proteomes" id="UP000218542">
    <property type="component" value="Unassembled WGS sequence"/>
</dbReference>
<dbReference type="Pfam" id="PF19837">
    <property type="entry name" value="DUF6316"/>
    <property type="match status" value="1"/>
</dbReference>
<keyword evidence="4" id="KW-1185">Reference proteome</keyword>
<dbReference type="InterPro" id="IPR029058">
    <property type="entry name" value="AB_hydrolase_fold"/>
</dbReference>
<dbReference type="PANTHER" id="PTHR43798">
    <property type="entry name" value="MONOACYLGLYCEROL LIPASE"/>
    <property type="match status" value="1"/>
</dbReference>
<accession>A0A286TUZ6</accession>
<protein>
    <submittedName>
        <fullName evidence="3">Alpha/beta hydrolase fold containing protein</fullName>
    </submittedName>
</protein>